<dbReference type="Gene3D" id="3.40.50.620">
    <property type="entry name" value="HUPs"/>
    <property type="match status" value="1"/>
</dbReference>
<dbReference type="PIRSF" id="PIRSF006276">
    <property type="entry name" value="UspA"/>
    <property type="match status" value="1"/>
</dbReference>
<comment type="similarity">
    <text evidence="1">Belongs to the universal stress protein A family.</text>
</comment>
<feature type="domain" description="UspA" evidence="2">
    <location>
        <begin position="1"/>
        <end position="139"/>
    </location>
</feature>
<dbReference type="PANTHER" id="PTHR46268">
    <property type="entry name" value="STRESS RESPONSE PROTEIN NHAX"/>
    <property type="match status" value="1"/>
</dbReference>
<sequence length="143" mass="15308">MYESILVPVDGSEPSDAAVEHACSIAGGDDATVHLVHAVEHPDRGMMGGRVPETIIDELWQEGEDVVEAAAETVRDAGLHAETVVVEGSAPEEIGDYAETHDVDLVVMGTHGRSGLERYLLGSTTERTIRTVHRPMLTVESPP</sequence>
<dbReference type="InterPro" id="IPR006016">
    <property type="entry name" value="UspA"/>
</dbReference>
<dbReference type="PRINTS" id="PR01438">
    <property type="entry name" value="UNVRSLSTRESS"/>
</dbReference>
<dbReference type="PANTHER" id="PTHR46268:SF6">
    <property type="entry name" value="UNIVERSAL STRESS PROTEIN UP12"/>
    <property type="match status" value="1"/>
</dbReference>
<name>A0A1H3VQ93_9EURY</name>
<dbReference type="Proteomes" id="UP000236755">
    <property type="component" value="Unassembled WGS sequence"/>
</dbReference>
<dbReference type="InterPro" id="IPR006015">
    <property type="entry name" value="Universal_stress_UspA"/>
</dbReference>
<dbReference type="AlphaFoldDB" id="A0A1H3VQ93"/>
<dbReference type="Pfam" id="PF00582">
    <property type="entry name" value="Usp"/>
    <property type="match status" value="1"/>
</dbReference>
<dbReference type="EMBL" id="FNQT01000001">
    <property type="protein sequence ID" value="SDZ76272.1"/>
    <property type="molecule type" value="Genomic_DNA"/>
</dbReference>
<dbReference type="STRING" id="555874.SAMN04488065_0115"/>
<accession>A0A1H3VQ93</accession>
<dbReference type="InterPro" id="IPR014729">
    <property type="entry name" value="Rossmann-like_a/b/a_fold"/>
</dbReference>
<dbReference type="SUPFAM" id="SSF52402">
    <property type="entry name" value="Adenine nucleotide alpha hydrolases-like"/>
    <property type="match status" value="1"/>
</dbReference>
<evidence type="ECO:0000256" key="1">
    <source>
        <dbReference type="ARBA" id="ARBA00008791"/>
    </source>
</evidence>
<reference evidence="3 4" key="1">
    <citation type="submission" date="2016-10" db="EMBL/GenBank/DDBJ databases">
        <authorList>
            <person name="de Groot N.N."/>
        </authorList>
    </citation>
    <scope>NUCLEOTIDE SEQUENCE [LARGE SCALE GENOMIC DNA]</scope>
    <source>
        <strain evidence="3 4">CGMCC 1.8712</strain>
    </source>
</reference>
<proteinExistence type="inferred from homology"/>
<evidence type="ECO:0000259" key="2">
    <source>
        <dbReference type="Pfam" id="PF00582"/>
    </source>
</evidence>
<evidence type="ECO:0000313" key="4">
    <source>
        <dbReference type="Proteomes" id="UP000236755"/>
    </source>
</evidence>
<gene>
    <name evidence="3" type="ORF">SAMN04488065_0115</name>
</gene>
<keyword evidence="4" id="KW-1185">Reference proteome</keyword>
<protein>
    <submittedName>
        <fullName evidence="3">Nucleotide-binding universal stress protein, UspA family</fullName>
    </submittedName>
</protein>
<dbReference type="RefSeq" id="WP_092629862.1">
    <property type="nucleotide sequence ID" value="NZ_FNQT01000001.1"/>
</dbReference>
<dbReference type="CDD" id="cd00293">
    <property type="entry name" value="USP-like"/>
    <property type="match status" value="1"/>
</dbReference>
<evidence type="ECO:0000313" key="3">
    <source>
        <dbReference type="EMBL" id="SDZ76272.1"/>
    </source>
</evidence>
<organism evidence="3 4">
    <name type="scientific">Haloplanus vescus</name>
    <dbReference type="NCBI Taxonomy" id="555874"/>
    <lineage>
        <taxon>Archaea</taxon>
        <taxon>Methanobacteriati</taxon>
        <taxon>Methanobacteriota</taxon>
        <taxon>Stenosarchaea group</taxon>
        <taxon>Halobacteria</taxon>
        <taxon>Halobacteriales</taxon>
        <taxon>Haloferacaceae</taxon>
        <taxon>Haloplanus</taxon>
    </lineage>
</organism>
<dbReference type="OrthoDB" id="105697at2157"/>